<organism evidence="2 3">
    <name type="scientific">Larinioides sclopetarius</name>
    <dbReference type="NCBI Taxonomy" id="280406"/>
    <lineage>
        <taxon>Eukaryota</taxon>
        <taxon>Metazoa</taxon>
        <taxon>Ecdysozoa</taxon>
        <taxon>Arthropoda</taxon>
        <taxon>Chelicerata</taxon>
        <taxon>Arachnida</taxon>
        <taxon>Araneae</taxon>
        <taxon>Araneomorphae</taxon>
        <taxon>Entelegynae</taxon>
        <taxon>Araneoidea</taxon>
        <taxon>Araneidae</taxon>
        <taxon>Larinioides</taxon>
    </lineage>
</organism>
<name>A0AAV1ZET3_9ARAC</name>
<dbReference type="EMBL" id="CAXIEN010000045">
    <property type="protein sequence ID" value="CAL1270029.1"/>
    <property type="molecule type" value="Genomic_DNA"/>
</dbReference>
<sequence length="55" mass="6120">QTEEFSGVSVTRAEKTTSPGAEMDRSRESANRKNKWLDTDMIQDVRSATENASSL</sequence>
<proteinExistence type="predicted"/>
<comment type="caution">
    <text evidence="2">The sequence shown here is derived from an EMBL/GenBank/DDBJ whole genome shotgun (WGS) entry which is preliminary data.</text>
</comment>
<evidence type="ECO:0000313" key="3">
    <source>
        <dbReference type="Proteomes" id="UP001497382"/>
    </source>
</evidence>
<accession>A0AAV1ZET3</accession>
<feature type="non-terminal residue" evidence="2">
    <location>
        <position position="1"/>
    </location>
</feature>
<feature type="compositionally biased region" description="Basic and acidic residues" evidence="1">
    <location>
        <begin position="22"/>
        <end position="38"/>
    </location>
</feature>
<gene>
    <name evidence="2" type="ORF">LARSCL_LOCUS5064</name>
</gene>
<dbReference type="Proteomes" id="UP001497382">
    <property type="component" value="Unassembled WGS sequence"/>
</dbReference>
<reference evidence="2 3" key="1">
    <citation type="submission" date="2024-04" db="EMBL/GenBank/DDBJ databases">
        <authorList>
            <person name="Rising A."/>
            <person name="Reimegard J."/>
            <person name="Sonavane S."/>
            <person name="Akerstrom W."/>
            <person name="Nylinder S."/>
            <person name="Hedman E."/>
            <person name="Kallberg Y."/>
        </authorList>
    </citation>
    <scope>NUCLEOTIDE SEQUENCE [LARGE SCALE GENOMIC DNA]</scope>
</reference>
<feature type="compositionally biased region" description="Polar residues" evidence="1">
    <location>
        <begin position="46"/>
        <end position="55"/>
    </location>
</feature>
<evidence type="ECO:0000313" key="2">
    <source>
        <dbReference type="EMBL" id="CAL1270029.1"/>
    </source>
</evidence>
<dbReference type="AlphaFoldDB" id="A0AAV1ZET3"/>
<feature type="region of interest" description="Disordered" evidence="1">
    <location>
        <begin position="1"/>
        <end position="55"/>
    </location>
</feature>
<keyword evidence="3" id="KW-1185">Reference proteome</keyword>
<evidence type="ECO:0000256" key="1">
    <source>
        <dbReference type="SAM" id="MobiDB-lite"/>
    </source>
</evidence>
<protein>
    <submittedName>
        <fullName evidence="2">Uncharacterized protein</fullName>
    </submittedName>
</protein>